<dbReference type="InterPro" id="IPR049031">
    <property type="entry name" value="T2SSK_SAM-like_1st"/>
</dbReference>
<dbReference type="PANTHER" id="PTHR38831">
    <property type="entry name" value="TYPE II SECRETION SYSTEM PROTEIN K"/>
    <property type="match status" value="1"/>
</dbReference>
<keyword evidence="14" id="KW-1185">Reference proteome</keyword>
<dbReference type="Gene3D" id="1.10.40.60">
    <property type="entry name" value="EpsJ-like"/>
    <property type="match status" value="1"/>
</dbReference>
<evidence type="ECO:0000256" key="1">
    <source>
        <dbReference type="ARBA" id="ARBA00004533"/>
    </source>
</evidence>
<comment type="similarity">
    <text evidence="2 10">Belongs to the GSP K family.</text>
</comment>
<keyword evidence="7" id="KW-0653">Protein transport</keyword>
<keyword evidence="5 10" id="KW-0997">Cell inner membrane</keyword>
<dbReference type="SUPFAM" id="SSF158544">
    <property type="entry name" value="GspK insert domain-like"/>
    <property type="match status" value="1"/>
</dbReference>
<feature type="transmembrane region" description="Helical" evidence="11">
    <location>
        <begin position="31"/>
        <end position="52"/>
    </location>
</feature>
<name>A0A514BU95_9GAMM</name>
<evidence type="ECO:0000256" key="9">
    <source>
        <dbReference type="ARBA" id="ARBA00023136"/>
    </source>
</evidence>
<dbReference type="EMBL" id="CP041242">
    <property type="protein sequence ID" value="QDH70988.1"/>
    <property type="molecule type" value="Genomic_DNA"/>
</dbReference>
<dbReference type="PANTHER" id="PTHR38831:SF2">
    <property type="entry name" value="TYPE II SECRETION SYSTEM PROTEIN K"/>
    <property type="match status" value="1"/>
</dbReference>
<organism evidence="13 14">
    <name type="scientific">Marilutibacter alkalisoli</name>
    <dbReference type="NCBI Taxonomy" id="2591633"/>
    <lineage>
        <taxon>Bacteria</taxon>
        <taxon>Pseudomonadati</taxon>
        <taxon>Pseudomonadota</taxon>
        <taxon>Gammaproteobacteria</taxon>
        <taxon>Lysobacterales</taxon>
        <taxon>Lysobacteraceae</taxon>
        <taxon>Marilutibacter</taxon>
    </lineage>
</organism>
<evidence type="ECO:0000256" key="7">
    <source>
        <dbReference type="ARBA" id="ARBA00022927"/>
    </source>
</evidence>
<keyword evidence="9 10" id="KW-0472">Membrane</keyword>
<evidence type="ECO:0000256" key="3">
    <source>
        <dbReference type="ARBA" id="ARBA00022448"/>
    </source>
</evidence>
<dbReference type="GO" id="GO:0005886">
    <property type="term" value="C:plasma membrane"/>
    <property type="evidence" value="ECO:0007669"/>
    <property type="project" value="UniProtKB-SubCell"/>
</dbReference>
<gene>
    <name evidence="13" type="ORF">FKV23_13505</name>
</gene>
<evidence type="ECO:0000256" key="8">
    <source>
        <dbReference type="ARBA" id="ARBA00022989"/>
    </source>
</evidence>
<evidence type="ECO:0000256" key="5">
    <source>
        <dbReference type="ARBA" id="ARBA00022519"/>
    </source>
</evidence>
<keyword evidence="8 11" id="KW-1133">Transmembrane helix</keyword>
<keyword evidence="3 10" id="KW-0813">Transport</keyword>
<evidence type="ECO:0000313" key="14">
    <source>
        <dbReference type="Proteomes" id="UP000317199"/>
    </source>
</evidence>
<keyword evidence="6 11" id="KW-0812">Transmembrane</keyword>
<evidence type="ECO:0000256" key="10">
    <source>
        <dbReference type="PIRNR" id="PIRNR002786"/>
    </source>
</evidence>
<proteinExistence type="inferred from homology"/>
<evidence type="ECO:0000256" key="2">
    <source>
        <dbReference type="ARBA" id="ARBA00007246"/>
    </source>
</evidence>
<sequence length="316" mass="33698">MAGNDRRLTVAGCRLDTACPRLTTAARPRGAALLLVLWLITLLTALVGAFALTARVEALQGRVLVSGLAAGNAARAGLEYALTRIELDDPRRQWQPDGQPHAWRYAGAEIEVTIIDEGGKVDLNQADMTLLAGLLRVLGSEQFEAEQLAGAVLDWRDADSLTQPTGGAEDADYAAAGRPYGAKDGEFESIAELQQVLGFTSEIYARIAPHVTVYSGRPRPDTAFASQEVLDAMGLDGELLVTQRRQLDPVTGEPMPGAVDNSWLVGSRSGTYSIGSRARLADGREGVVRAVVRTGGGAMPGMAYTVLRWEEGVTPR</sequence>
<dbReference type="Proteomes" id="UP000317199">
    <property type="component" value="Chromosome"/>
</dbReference>
<protein>
    <recommendedName>
        <fullName evidence="10">Type II secretion system protein K</fullName>
    </recommendedName>
</protein>
<dbReference type="OrthoDB" id="9181871at2"/>
<reference evidence="13 14" key="1">
    <citation type="submission" date="2019-06" db="EMBL/GenBank/DDBJ databases">
        <title>Lysobacter alkalisoli sp. nov. isolated from saline-alkali soil.</title>
        <authorList>
            <person name="Sun J.-Q."/>
            <person name="Xu L."/>
        </authorList>
    </citation>
    <scope>NUCLEOTIDE SEQUENCE [LARGE SCALE GENOMIC DNA]</scope>
    <source>
        <strain evidence="13 14">SJ-36</strain>
    </source>
</reference>
<dbReference type="AlphaFoldDB" id="A0A514BU95"/>
<evidence type="ECO:0000256" key="4">
    <source>
        <dbReference type="ARBA" id="ARBA00022475"/>
    </source>
</evidence>
<evidence type="ECO:0000259" key="12">
    <source>
        <dbReference type="Pfam" id="PF21687"/>
    </source>
</evidence>
<dbReference type="Pfam" id="PF21687">
    <property type="entry name" value="T2SSK_1st"/>
    <property type="match status" value="1"/>
</dbReference>
<dbReference type="InterPro" id="IPR005628">
    <property type="entry name" value="GspK"/>
</dbReference>
<evidence type="ECO:0000256" key="6">
    <source>
        <dbReference type="ARBA" id="ARBA00022692"/>
    </source>
</evidence>
<evidence type="ECO:0000256" key="11">
    <source>
        <dbReference type="SAM" id="Phobius"/>
    </source>
</evidence>
<accession>A0A514BU95</accession>
<comment type="subcellular location">
    <subcellularLocation>
        <location evidence="1 10">Cell inner membrane</location>
    </subcellularLocation>
</comment>
<dbReference type="KEGG" id="lyj:FKV23_13505"/>
<evidence type="ECO:0000313" key="13">
    <source>
        <dbReference type="EMBL" id="QDH70988.1"/>
    </source>
</evidence>
<dbReference type="RefSeq" id="WP_141624320.1">
    <property type="nucleotide sequence ID" value="NZ_CP041242.1"/>
</dbReference>
<dbReference type="InterPro" id="IPR038072">
    <property type="entry name" value="GspK_central_sf"/>
</dbReference>
<dbReference type="GO" id="GO:0009306">
    <property type="term" value="P:protein secretion"/>
    <property type="evidence" value="ECO:0007669"/>
    <property type="project" value="InterPro"/>
</dbReference>
<dbReference type="PIRSF" id="PIRSF002786">
    <property type="entry name" value="XcpX"/>
    <property type="match status" value="1"/>
</dbReference>
<feature type="domain" description="T2SS protein K first SAM-like" evidence="12">
    <location>
        <begin position="124"/>
        <end position="214"/>
    </location>
</feature>
<keyword evidence="4 10" id="KW-1003">Cell membrane</keyword>